<dbReference type="AlphaFoldDB" id="A0A3D1JDD5"/>
<reference evidence="1 2" key="1">
    <citation type="journal article" date="2018" name="Nat. Biotechnol.">
        <title>A standardized bacterial taxonomy based on genome phylogeny substantially revises the tree of life.</title>
        <authorList>
            <person name="Parks D.H."/>
            <person name="Chuvochina M."/>
            <person name="Waite D.W."/>
            <person name="Rinke C."/>
            <person name="Skarshewski A."/>
            <person name="Chaumeil P.A."/>
            <person name="Hugenholtz P."/>
        </authorList>
    </citation>
    <scope>NUCLEOTIDE SEQUENCE [LARGE SCALE GENOMIC DNA]</scope>
    <source>
        <strain evidence="1">UBA8781</strain>
    </source>
</reference>
<dbReference type="OrthoDB" id="152610at2"/>
<accession>A0A3D1JDD5</accession>
<dbReference type="InterPro" id="IPR022292">
    <property type="entry name" value="CHP03843"/>
</dbReference>
<dbReference type="RefSeq" id="WP_062195636.1">
    <property type="nucleotide sequence ID" value="NZ_DF967965.1"/>
</dbReference>
<dbReference type="Proteomes" id="UP000264141">
    <property type="component" value="Unassembled WGS sequence"/>
</dbReference>
<dbReference type="EMBL" id="DPBP01000005">
    <property type="protein sequence ID" value="HCE16513.1"/>
    <property type="molecule type" value="Genomic_DNA"/>
</dbReference>
<evidence type="ECO:0000313" key="1">
    <source>
        <dbReference type="EMBL" id="HCE16513.1"/>
    </source>
</evidence>
<gene>
    <name evidence="1" type="ORF">DEQ80_01510</name>
</gene>
<evidence type="ECO:0000313" key="2">
    <source>
        <dbReference type="Proteomes" id="UP000264141"/>
    </source>
</evidence>
<dbReference type="STRING" id="229919.GCA_001050195_03047"/>
<proteinExistence type="predicted"/>
<sequence length="239" mass="27047">MDKRLILTALREGKVELQGQFLSGSNYTFLGEVHHAEAAFKVVYKPVRGEQPLWDFPSGSLAHREAAAYLLSEALGWELVPPTVYRRKAPLGPGSLQYFVDHDPEHHYFNFTPEEKQRLRPAALFDLLANNADRKGGHVLIDASGHIWLIDQGLCFHVEDKLRTVIWDFAGEEIPPLLQEDLQRLVEKLGAGQPLCEALERHLSAAEIAALRARAHRLLERGHFPHPPASRRPYPWPPV</sequence>
<comment type="caution">
    <text evidence="1">The sequence shown here is derived from an EMBL/GenBank/DDBJ whole genome shotgun (WGS) entry which is preliminary data.</text>
</comment>
<organism evidence="1 2">
    <name type="scientific">Anaerolinea thermolimosa</name>
    <dbReference type="NCBI Taxonomy" id="229919"/>
    <lineage>
        <taxon>Bacteria</taxon>
        <taxon>Bacillati</taxon>
        <taxon>Chloroflexota</taxon>
        <taxon>Anaerolineae</taxon>
        <taxon>Anaerolineales</taxon>
        <taxon>Anaerolineaceae</taxon>
        <taxon>Anaerolinea</taxon>
    </lineage>
</organism>
<dbReference type="NCBIfam" id="TIGR03843">
    <property type="entry name" value="SCO1664 family protein"/>
    <property type="match status" value="1"/>
</dbReference>
<name>A0A3D1JDD5_9CHLR</name>
<protein>
    <submittedName>
        <fullName evidence="1">SCO1664 family protein</fullName>
    </submittedName>
</protein>